<evidence type="ECO:0000313" key="1">
    <source>
        <dbReference type="Proteomes" id="UP000887580"/>
    </source>
</evidence>
<evidence type="ECO:0000313" key="2">
    <source>
        <dbReference type="WBParaSite" id="PS1159_v2.g19886.t1"/>
    </source>
</evidence>
<sequence>MGGYIDAGYGQMVTIEDVIEMLPKAHTINLDSAVFTPQTFPYLSAFNLFLEIEKTFVLLNKIFNKYDLTNFSLDSAAFTPQTFPYLSAFNRLAKFKEFKIERIFASFQIFDFEYFILKHAAPNSYFNFVFEAFTPNNFIKKFDNFVKNVLFQDWPFYQTKPRITFKESINSLRTIEYAGSKGNKIRTSFVGISGTQGGKIVFDLADQGGKLFASYLAQSDIKSIKRYHIAKVYCRDQPVMTKGCCRNFINV</sequence>
<protein>
    <submittedName>
        <fullName evidence="2">Uncharacterized protein</fullName>
    </submittedName>
</protein>
<dbReference type="Proteomes" id="UP000887580">
    <property type="component" value="Unplaced"/>
</dbReference>
<organism evidence="1 2">
    <name type="scientific">Panagrolaimus sp. PS1159</name>
    <dbReference type="NCBI Taxonomy" id="55785"/>
    <lineage>
        <taxon>Eukaryota</taxon>
        <taxon>Metazoa</taxon>
        <taxon>Ecdysozoa</taxon>
        <taxon>Nematoda</taxon>
        <taxon>Chromadorea</taxon>
        <taxon>Rhabditida</taxon>
        <taxon>Tylenchina</taxon>
        <taxon>Panagrolaimomorpha</taxon>
        <taxon>Panagrolaimoidea</taxon>
        <taxon>Panagrolaimidae</taxon>
        <taxon>Panagrolaimus</taxon>
    </lineage>
</organism>
<dbReference type="WBParaSite" id="PS1159_v2.g19886.t1">
    <property type="protein sequence ID" value="PS1159_v2.g19886.t1"/>
    <property type="gene ID" value="PS1159_v2.g19886"/>
</dbReference>
<proteinExistence type="predicted"/>
<name>A0AC35FQD4_9BILA</name>
<accession>A0AC35FQD4</accession>
<reference evidence="2" key="1">
    <citation type="submission" date="2022-11" db="UniProtKB">
        <authorList>
            <consortium name="WormBaseParasite"/>
        </authorList>
    </citation>
    <scope>IDENTIFICATION</scope>
</reference>